<dbReference type="InterPro" id="IPR003736">
    <property type="entry name" value="PAAI_dom"/>
</dbReference>
<reference evidence="4 5" key="1">
    <citation type="journal article" date="2013" name="ISME J.">
        <title>A metabolic model for members of the genus Tetrasphaera involved in enhanced biological phosphorus removal.</title>
        <authorList>
            <person name="Kristiansen R."/>
            <person name="Nguyen H.T.T."/>
            <person name="Saunders A.M."/>
            <person name="Nielsen J.L."/>
            <person name="Wimmer R."/>
            <person name="Le V.Q."/>
            <person name="McIlroy S.J."/>
            <person name="Petrovski S."/>
            <person name="Seviour R.J."/>
            <person name="Calteau A."/>
            <person name="Nielsen K.L."/>
            <person name="Nielsen P.H."/>
        </authorList>
    </citation>
    <scope>NUCLEOTIDE SEQUENCE [LARGE SCALE GENOMIC DNA]</scope>
    <source>
        <strain evidence="4 5">Ben110</strain>
    </source>
</reference>
<evidence type="ECO:0000259" key="3">
    <source>
        <dbReference type="Pfam" id="PF03061"/>
    </source>
</evidence>
<accession>W6JW04</accession>
<evidence type="ECO:0000256" key="1">
    <source>
        <dbReference type="ARBA" id="ARBA00008324"/>
    </source>
</evidence>
<keyword evidence="2" id="KW-0378">Hydrolase</keyword>
<proteinExistence type="inferred from homology"/>
<sequence length="128" mass="13158">MRGFLDYLGIALADPDDVARPGNDAGVRIVTTAQHANINGTVHGGLIATLVDSVMGQAVRSGLEEGERSATVSMTVTYLAPAEVGQELCASAEVRRRGQSLVMAEADVMAGETAVAHAVATFSVTSAD</sequence>
<dbReference type="InterPro" id="IPR006683">
    <property type="entry name" value="Thioestr_dom"/>
</dbReference>
<dbReference type="InterPro" id="IPR029069">
    <property type="entry name" value="HotDog_dom_sf"/>
</dbReference>
<dbReference type="CDD" id="cd03443">
    <property type="entry name" value="PaaI_thioesterase"/>
    <property type="match status" value="1"/>
</dbReference>
<comment type="caution">
    <text evidence="4">The sequence shown here is derived from an EMBL/GenBank/DDBJ whole genome shotgun (WGS) entry which is preliminary data.</text>
</comment>
<gene>
    <name evidence="4" type="ORF">BN11_3160006</name>
</gene>
<keyword evidence="5" id="KW-1185">Reference proteome</keyword>
<evidence type="ECO:0000313" key="5">
    <source>
        <dbReference type="Proteomes" id="UP000035763"/>
    </source>
</evidence>
<protein>
    <submittedName>
        <fullName evidence="4">Thioesterase superfamily protein</fullName>
    </submittedName>
</protein>
<dbReference type="GO" id="GO:0047617">
    <property type="term" value="F:fatty acyl-CoA hydrolase activity"/>
    <property type="evidence" value="ECO:0007669"/>
    <property type="project" value="InterPro"/>
</dbReference>
<evidence type="ECO:0000313" key="4">
    <source>
        <dbReference type="EMBL" id="CCH73713.1"/>
    </source>
</evidence>
<organism evidence="4 5">
    <name type="scientific">Nostocoides australiense Ben110</name>
    <dbReference type="NCBI Taxonomy" id="1193182"/>
    <lineage>
        <taxon>Bacteria</taxon>
        <taxon>Bacillati</taxon>
        <taxon>Actinomycetota</taxon>
        <taxon>Actinomycetes</taxon>
        <taxon>Micrococcales</taxon>
        <taxon>Intrasporangiaceae</taxon>
        <taxon>Nostocoides</taxon>
    </lineage>
</organism>
<dbReference type="RefSeq" id="WP_053084145.1">
    <property type="nucleotide sequence ID" value="NZ_HG764815.1"/>
</dbReference>
<comment type="similarity">
    <text evidence="1">Belongs to the thioesterase PaaI family.</text>
</comment>
<dbReference type="EMBL" id="CAJA01000242">
    <property type="protein sequence ID" value="CCH73713.1"/>
    <property type="molecule type" value="Genomic_DNA"/>
</dbReference>
<dbReference type="NCBIfam" id="TIGR00369">
    <property type="entry name" value="unchar_dom_1"/>
    <property type="match status" value="1"/>
</dbReference>
<dbReference type="PANTHER" id="PTHR21660">
    <property type="entry name" value="THIOESTERASE SUPERFAMILY MEMBER-RELATED"/>
    <property type="match status" value="1"/>
</dbReference>
<dbReference type="Gene3D" id="3.10.129.10">
    <property type="entry name" value="Hotdog Thioesterase"/>
    <property type="match status" value="1"/>
</dbReference>
<dbReference type="SUPFAM" id="SSF54637">
    <property type="entry name" value="Thioesterase/thiol ester dehydrase-isomerase"/>
    <property type="match status" value="1"/>
</dbReference>
<dbReference type="Proteomes" id="UP000035763">
    <property type="component" value="Unassembled WGS sequence"/>
</dbReference>
<name>W6JW04_9MICO</name>
<evidence type="ECO:0000256" key="2">
    <source>
        <dbReference type="ARBA" id="ARBA00022801"/>
    </source>
</evidence>
<dbReference type="AlphaFoldDB" id="W6JW04"/>
<feature type="domain" description="Thioesterase" evidence="3">
    <location>
        <begin position="39"/>
        <end position="114"/>
    </location>
</feature>
<dbReference type="STRING" id="1193182.BN11_3160006"/>
<dbReference type="PANTHER" id="PTHR21660:SF1">
    <property type="entry name" value="ACYL-COENZYME A THIOESTERASE 13"/>
    <property type="match status" value="1"/>
</dbReference>
<dbReference type="InterPro" id="IPR039298">
    <property type="entry name" value="ACOT13"/>
</dbReference>
<dbReference type="Pfam" id="PF03061">
    <property type="entry name" value="4HBT"/>
    <property type="match status" value="1"/>
</dbReference>